<gene>
    <name evidence="2" type="ORF">CSSPTR1EN2_LOCUS5439</name>
</gene>
<evidence type="ECO:0000256" key="1">
    <source>
        <dbReference type="SAM" id="MobiDB-lite"/>
    </source>
</evidence>
<proteinExistence type="predicted"/>
<protein>
    <submittedName>
        <fullName evidence="2">Uncharacterized protein</fullName>
    </submittedName>
</protein>
<dbReference type="EMBL" id="OZ019905">
    <property type="protein sequence ID" value="CAK9200502.1"/>
    <property type="molecule type" value="Genomic_DNA"/>
</dbReference>
<evidence type="ECO:0000313" key="3">
    <source>
        <dbReference type="Proteomes" id="UP001497512"/>
    </source>
</evidence>
<evidence type="ECO:0000313" key="2">
    <source>
        <dbReference type="EMBL" id="CAK9200502.1"/>
    </source>
</evidence>
<feature type="compositionally biased region" description="Basic residues" evidence="1">
    <location>
        <begin position="71"/>
        <end position="84"/>
    </location>
</feature>
<feature type="region of interest" description="Disordered" evidence="1">
    <location>
        <begin position="1"/>
        <end position="130"/>
    </location>
</feature>
<organism evidence="2 3">
    <name type="scientific">Sphagnum troendelagicum</name>
    <dbReference type="NCBI Taxonomy" id="128251"/>
    <lineage>
        <taxon>Eukaryota</taxon>
        <taxon>Viridiplantae</taxon>
        <taxon>Streptophyta</taxon>
        <taxon>Embryophyta</taxon>
        <taxon>Bryophyta</taxon>
        <taxon>Sphagnophytina</taxon>
        <taxon>Sphagnopsida</taxon>
        <taxon>Sphagnales</taxon>
        <taxon>Sphagnaceae</taxon>
        <taxon>Sphagnum</taxon>
    </lineage>
</organism>
<feature type="compositionally biased region" description="Polar residues" evidence="1">
    <location>
        <begin position="31"/>
        <end position="44"/>
    </location>
</feature>
<reference evidence="2" key="1">
    <citation type="submission" date="2024-02" db="EMBL/GenBank/DDBJ databases">
        <authorList>
            <consortium name="ELIXIR-Norway"/>
            <consortium name="Elixir Norway"/>
        </authorList>
    </citation>
    <scope>NUCLEOTIDE SEQUENCE</scope>
</reference>
<feature type="compositionally biased region" description="Low complexity" evidence="1">
    <location>
        <begin position="55"/>
        <end position="65"/>
    </location>
</feature>
<sequence>MIRKARRNARQGFGKFKCKPNPSGDNARFPTLTSNEDPPFTNESFAPPVQRSHVTPSTPSSPLPSRGTYLVKKRRMRSEHRRTRPLSATQRDVFYQTRSRKQSRQGVMEERMKGHPQRSPPTITHPNISM</sequence>
<keyword evidence="3" id="KW-1185">Reference proteome</keyword>
<accession>A0ABP0TMM7</accession>
<dbReference type="Proteomes" id="UP001497512">
    <property type="component" value="Chromosome 13"/>
</dbReference>
<name>A0ABP0TMM7_9BRYO</name>
<feature type="compositionally biased region" description="Polar residues" evidence="1">
    <location>
        <begin position="120"/>
        <end position="130"/>
    </location>
</feature>